<sequence>MGEVTVLTKRDDEILAQLEAIRNELKEGNQQTASTVAVETYRKTPSLKLGMKKWQLKIILLILLFMIVGTFIGIGSYKLFAGAEPKVEKGSFIEKMKELSSLASSQAFVKAVIEKEDNQIFGKEITTNIPGTKRKILLVVPGTVTAGVDLDGIDGEHVSINEEEKTLEITLPHAKIIQEPSLEFEQVQTYSVEGIFRAEVDWEEAYELAAEAKTLVKEEAIAQGILQMAETNAEKTLKEFYSQLGYEVSVQYED</sequence>
<dbReference type="Proteomes" id="UP000307756">
    <property type="component" value="Unassembled WGS sequence"/>
</dbReference>
<reference evidence="2 3" key="1">
    <citation type="journal article" date="2011" name="J. Microbiol.">
        <title>Bacillus kyonggiensis sp. nov., isolated from soil of a lettuce field.</title>
        <authorList>
            <person name="Dong K."/>
            <person name="Lee S."/>
        </authorList>
    </citation>
    <scope>NUCLEOTIDE SEQUENCE [LARGE SCALE GENOMIC DNA]</scope>
    <source>
        <strain evidence="2 3">NB22</strain>
    </source>
</reference>
<organism evidence="2 3">
    <name type="scientific">Robertmurraya kyonggiensis</name>
    <dbReference type="NCBI Taxonomy" id="1037680"/>
    <lineage>
        <taxon>Bacteria</taxon>
        <taxon>Bacillati</taxon>
        <taxon>Bacillota</taxon>
        <taxon>Bacilli</taxon>
        <taxon>Bacillales</taxon>
        <taxon>Bacillaceae</taxon>
        <taxon>Robertmurraya</taxon>
    </lineage>
</organism>
<accession>A0A4U1D3A4</accession>
<gene>
    <name evidence="2" type="ORF">FA727_12440</name>
</gene>
<dbReference type="Pfam" id="PF14014">
    <property type="entry name" value="DUF4230"/>
    <property type="match status" value="1"/>
</dbReference>
<dbReference type="InterPro" id="IPR025324">
    <property type="entry name" value="DUF4230"/>
</dbReference>
<name>A0A4U1D3A4_9BACI</name>
<evidence type="ECO:0000256" key="1">
    <source>
        <dbReference type="SAM" id="Phobius"/>
    </source>
</evidence>
<feature type="transmembrane region" description="Helical" evidence="1">
    <location>
        <begin position="58"/>
        <end position="80"/>
    </location>
</feature>
<dbReference type="OrthoDB" id="152992at2"/>
<keyword evidence="1" id="KW-0812">Transmembrane</keyword>
<comment type="caution">
    <text evidence="2">The sequence shown here is derived from an EMBL/GenBank/DDBJ whole genome shotgun (WGS) entry which is preliminary data.</text>
</comment>
<dbReference type="EMBL" id="SWBM01000002">
    <property type="protein sequence ID" value="TKC16869.1"/>
    <property type="molecule type" value="Genomic_DNA"/>
</dbReference>
<dbReference type="AlphaFoldDB" id="A0A4U1D3A4"/>
<keyword evidence="1" id="KW-1133">Transmembrane helix</keyword>
<evidence type="ECO:0000313" key="3">
    <source>
        <dbReference type="Proteomes" id="UP000307756"/>
    </source>
</evidence>
<keyword evidence="1" id="KW-0472">Membrane</keyword>
<proteinExistence type="predicted"/>
<evidence type="ECO:0000313" key="2">
    <source>
        <dbReference type="EMBL" id="TKC16869.1"/>
    </source>
</evidence>
<protein>
    <submittedName>
        <fullName evidence="2">DUF4230 domain-containing protein</fullName>
    </submittedName>
</protein>
<keyword evidence="3" id="KW-1185">Reference proteome</keyword>